<evidence type="ECO:0000256" key="2">
    <source>
        <dbReference type="ARBA" id="ARBA00022737"/>
    </source>
</evidence>
<evidence type="ECO:0000313" key="5">
    <source>
        <dbReference type="Proteomes" id="UP000785679"/>
    </source>
</evidence>
<sequence>MEFLVGSGTNTLRKIQFTLTSLESIPKSLFTSHGASLQMLNLSQCKLKGDCIPKEVGNAKLLREMDLSDNQITSVPLEIQGCIKLNILTLSGNQLKDVSVLFKVPALEYLYVSKNQLSSIYTGDESSLEWSECPLKVLDMEANQIAHIPSQLLKASRIHNLNLKGNLIKRAQLMKMEGLEEYQARRKIKMDLVVNNNLDVDQNICGLTE</sequence>
<dbReference type="EMBL" id="RRYP01009766">
    <property type="protein sequence ID" value="TNV78839.1"/>
    <property type="molecule type" value="Genomic_DNA"/>
</dbReference>
<dbReference type="PANTHER" id="PTHR45617:SF181">
    <property type="entry name" value="LP04042P"/>
    <property type="match status" value="1"/>
</dbReference>
<gene>
    <name evidence="4" type="ORF">FGO68_gene15172</name>
</gene>
<dbReference type="AlphaFoldDB" id="A0A8J8NQB5"/>
<reference evidence="4" key="1">
    <citation type="submission" date="2019-06" db="EMBL/GenBank/DDBJ databases">
        <authorList>
            <person name="Zheng W."/>
        </authorList>
    </citation>
    <scope>NUCLEOTIDE SEQUENCE</scope>
    <source>
        <strain evidence="4">QDHG01</strain>
    </source>
</reference>
<protein>
    <recommendedName>
        <fullName evidence="3">Leucine-rich repeat and WD repeat-containing protein 1 LRR domain-containing protein</fullName>
    </recommendedName>
</protein>
<dbReference type="InterPro" id="IPR032675">
    <property type="entry name" value="LRR_dom_sf"/>
</dbReference>
<keyword evidence="1" id="KW-0433">Leucine-rich repeat</keyword>
<dbReference type="Gene3D" id="3.80.10.10">
    <property type="entry name" value="Ribonuclease Inhibitor"/>
    <property type="match status" value="1"/>
</dbReference>
<evidence type="ECO:0000313" key="4">
    <source>
        <dbReference type="EMBL" id="TNV78839.1"/>
    </source>
</evidence>
<dbReference type="PROSITE" id="PS51450">
    <property type="entry name" value="LRR"/>
    <property type="match status" value="1"/>
</dbReference>
<dbReference type="Pfam" id="PF23211">
    <property type="entry name" value="LRR_LRWD1"/>
    <property type="match status" value="1"/>
</dbReference>
<dbReference type="InterPro" id="IPR056363">
    <property type="entry name" value="LRR_LRWD1_dom"/>
</dbReference>
<keyword evidence="5" id="KW-1185">Reference proteome</keyword>
<evidence type="ECO:0000259" key="3">
    <source>
        <dbReference type="Pfam" id="PF23211"/>
    </source>
</evidence>
<name>A0A8J8NQB5_HALGN</name>
<keyword evidence="2" id="KW-0677">Repeat</keyword>
<feature type="domain" description="Leucine-rich repeat and WD repeat-containing protein 1 LRR" evidence="3">
    <location>
        <begin position="35"/>
        <end position="117"/>
    </location>
</feature>
<comment type="caution">
    <text evidence="4">The sequence shown here is derived from an EMBL/GenBank/DDBJ whole genome shotgun (WGS) entry which is preliminary data.</text>
</comment>
<organism evidence="4 5">
    <name type="scientific">Halteria grandinella</name>
    <dbReference type="NCBI Taxonomy" id="5974"/>
    <lineage>
        <taxon>Eukaryota</taxon>
        <taxon>Sar</taxon>
        <taxon>Alveolata</taxon>
        <taxon>Ciliophora</taxon>
        <taxon>Intramacronucleata</taxon>
        <taxon>Spirotrichea</taxon>
        <taxon>Stichotrichia</taxon>
        <taxon>Sporadotrichida</taxon>
        <taxon>Halteriidae</taxon>
        <taxon>Halteria</taxon>
    </lineage>
</organism>
<dbReference type="InterPro" id="IPR001611">
    <property type="entry name" value="Leu-rich_rpt"/>
</dbReference>
<dbReference type="OrthoDB" id="307291at2759"/>
<dbReference type="SUPFAM" id="SSF52058">
    <property type="entry name" value="L domain-like"/>
    <property type="match status" value="1"/>
</dbReference>
<accession>A0A8J8NQB5</accession>
<proteinExistence type="predicted"/>
<dbReference type="Proteomes" id="UP000785679">
    <property type="component" value="Unassembled WGS sequence"/>
</dbReference>
<evidence type="ECO:0000256" key="1">
    <source>
        <dbReference type="ARBA" id="ARBA00022614"/>
    </source>
</evidence>
<dbReference type="PANTHER" id="PTHR45617">
    <property type="entry name" value="LEUCINE RICH REPEAT FAMILY PROTEIN"/>
    <property type="match status" value="1"/>
</dbReference>